<evidence type="ECO:0000256" key="3">
    <source>
        <dbReference type="ARBA" id="ARBA00010871"/>
    </source>
</evidence>
<dbReference type="InterPro" id="IPR000291">
    <property type="entry name" value="D-Ala_lig_Van_CS"/>
</dbReference>
<proteinExistence type="inferred from homology"/>
<comment type="pathway">
    <text evidence="13">Cell wall biogenesis; peptidoglycan biosynthesis.</text>
</comment>
<keyword evidence="15" id="KW-0479">Metal-binding</keyword>
<dbReference type="PANTHER" id="PTHR23132">
    <property type="entry name" value="D-ALANINE--D-ALANINE LIGASE"/>
    <property type="match status" value="1"/>
</dbReference>
<dbReference type="GO" id="GO:0046872">
    <property type="term" value="F:metal ion binding"/>
    <property type="evidence" value="ECO:0007669"/>
    <property type="project" value="UniProtKB-KW"/>
</dbReference>
<accession>A0A2I0R5D1</accession>
<dbReference type="GO" id="GO:0005737">
    <property type="term" value="C:cytoplasm"/>
    <property type="evidence" value="ECO:0007669"/>
    <property type="project" value="UniProtKB-SubCell"/>
</dbReference>
<dbReference type="RefSeq" id="WP_101332937.1">
    <property type="nucleotide sequence ID" value="NZ_PJNI01000001.1"/>
</dbReference>
<keyword evidence="7 16" id="KW-0547">Nucleotide-binding</keyword>
<evidence type="ECO:0000256" key="1">
    <source>
        <dbReference type="ARBA" id="ARBA00001936"/>
    </source>
</evidence>
<dbReference type="PANTHER" id="PTHR23132:SF23">
    <property type="entry name" value="D-ALANINE--D-ALANINE LIGASE B"/>
    <property type="match status" value="1"/>
</dbReference>
<dbReference type="GO" id="GO:0008360">
    <property type="term" value="P:regulation of cell shape"/>
    <property type="evidence" value="ECO:0007669"/>
    <property type="project" value="UniProtKB-KW"/>
</dbReference>
<dbReference type="SUPFAM" id="SSF56059">
    <property type="entry name" value="Glutathione synthetase ATP-binding domain-like"/>
    <property type="match status" value="1"/>
</dbReference>
<feature type="active site" evidence="14">
    <location>
        <position position="297"/>
    </location>
</feature>
<evidence type="ECO:0000256" key="6">
    <source>
        <dbReference type="ARBA" id="ARBA00022598"/>
    </source>
</evidence>
<comment type="cofactor">
    <cofactor evidence="1">
        <name>Mn(2+)</name>
        <dbReference type="ChEBI" id="CHEBI:29035"/>
    </cofactor>
</comment>
<dbReference type="GO" id="GO:0071555">
    <property type="term" value="P:cell wall organization"/>
    <property type="evidence" value="ECO:0007669"/>
    <property type="project" value="UniProtKB-KW"/>
</dbReference>
<dbReference type="GO" id="GO:0009252">
    <property type="term" value="P:peptidoglycan biosynthetic process"/>
    <property type="evidence" value="ECO:0007669"/>
    <property type="project" value="UniProtKB-UniRule"/>
</dbReference>
<dbReference type="InterPro" id="IPR005905">
    <property type="entry name" value="D_ala_D_ala"/>
</dbReference>
<feature type="active site" evidence="14">
    <location>
        <position position="164"/>
    </location>
</feature>
<dbReference type="InterPro" id="IPR011761">
    <property type="entry name" value="ATP-grasp"/>
</dbReference>
<evidence type="ECO:0000256" key="12">
    <source>
        <dbReference type="ARBA" id="ARBA00047614"/>
    </source>
</evidence>
<dbReference type="Pfam" id="PF07478">
    <property type="entry name" value="Dala_Dala_lig_C"/>
    <property type="match status" value="1"/>
</dbReference>
<dbReference type="SUPFAM" id="SSF52440">
    <property type="entry name" value="PreATP-grasp domain"/>
    <property type="match status" value="1"/>
</dbReference>
<comment type="caution">
    <text evidence="18">The sequence shown here is derived from an EMBL/GenBank/DDBJ whole genome shotgun (WGS) entry which is preliminary data.</text>
</comment>
<dbReference type="InterPro" id="IPR011095">
    <property type="entry name" value="Dala_Dala_lig_C"/>
</dbReference>
<dbReference type="Gene3D" id="3.30.470.20">
    <property type="entry name" value="ATP-grasp fold, B domain"/>
    <property type="match status" value="1"/>
</dbReference>
<comment type="subcellular location">
    <subcellularLocation>
        <location evidence="2 13">Cytoplasm</location>
    </subcellularLocation>
</comment>
<evidence type="ECO:0000256" key="8">
    <source>
        <dbReference type="ARBA" id="ARBA00022840"/>
    </source>
</evidence>
<dbReference type="Pfam" id="PF01820">
    <property type="entry name" value="Dala_Dala_lig_N"/>
    <property type="match status" value="1"/>
</dbReference>
<comment type="cofactor">
    <cofactor evidence="15">
        <name>Mg(2+)</name>
        <dbReference type="ChEBI" id="CHEBI:18420"/>
    </cofactor>
    <cofactor evidence="15">
        <name>Mn(2+)</name>
        <dbReference type="ChEBI" id="CHEBI:29035"/>
    </cofactor>
    <text evidence="15">Binds 2 magnesium or manganese ions per subunit.</text>
</comment>
<dbReference type="PROSITE" id="PS50975">
    <property type="entry name" value="ATP_GRASP"/>
    <property type="match status" value="1"/>
</dbReference>
<dbReference type="NCBIfam" id="NF002527">
    <property type="entry name" value="PRK01966.1-3"/>
    <property type="match status" value="1"/>
</dbReference>
<dbReference type="PROSITE" id="PS00844">
    <property type="entry name" value="DALA_DALA_LIGASE_2"/>
    <property type="match status" value="1"/>
</dbReference>
<dbReference type="EMBL" id="PJNI01000001">
    <property type="protein sequence ID" value="PKR81791.1"/>
    <property type="molecule type" value="Genomic_DNA"/>
</dbReference>
<feature type="binding site" evidence="15">
    <location>
        <position position="288"/>
    </location>
    <ligand>
        <name>Mg(2+)</name>
        <dbReference type="ChEBI" id="CHEBI:18420"/>
        <label>2</label>
    </ligand>
</feature>
<dbReference type="PROSITE" id="PS00843">
    <property type="entry name" value="DALA_DALA_LIGASE_1"/>
    <property type="match status" value="1"/>
</dbReference>
<feature type="binding site" evidence="15">
    <location>
        <position position="286"/>
    </location>
    <ligand>
        <name>Mg(2+)</name>
        <dbReference type="ChEBI" id="CHEBI:18420"/>
        <label>1</label>
    </ligand>
</feature>
<keyword evidence="15" id="KW-0464">Manganese</keyword>
<evidence type="ECO:0000256" key="15">
    <source>
        <dbReference type="PIRSR" id="PIRSR039102-3"/>
    </source>
</evidence>
<gene>
    <name evidence="13" type="primary">ddl</name>
    <name evidence="18" type="ORF">CW751_00170</name>
</gene>
<dbReference type="Gene3D" id="3.40.50.20">
    <property type="match status" value="1"/>
</dbReference>
<evidence type="ECO:0000256" key="4">
    <source>
        <dbReference type="ARBA" id="ARBA00012216"/>
    </source>
</evidence>
<evidence type="ECO:0000256" key="16">
    <source>
        <dbReference type="PROSITE-ProRule" id="PRU00409"/>
    </source>
</evidence>
<reference evidence="18 19" key="1">
    <citation type="submission" date="2017-12" db="EMBL/GenBank/DDBJ databases">
        <title>The draft genome sequence of Brumimicrobium saltpan LHR20.</title>
        <authorList>
            <person name="Do Z.-J."/>
            <person name="Luo H.-R."/>
        </authorList>
    </citation>
    <scope>NUCLEOTIDE SEQUENCE [LARGE SCALE GENOMIC DNA]</scope>
    <source>
        <strain evidence="18 19">LHR20</strain>
    </source>
</reference>
<keyword evidence="10 13" id="KW-0573">Peptidoglycan synthesis</keyword>
<protein>
    <recommendedName>
        <fullName evidence="4 13">D-alanine--D-alanine ligase</fullName>
        <ecNumber evidence="4 13">6.3.2.4</ecNumber>
    </recommendedName>
    <alternativeName>
        <fullName evidence="13">D-Ala-D-Ala ligase</fullName>
    </alternativeName>
    <alternativeName>
        <fullName evidence="13">D-alanylalanine synthetase</fullName>
    </alternativeName>
</protein>
<dbReference type="Gene3D" id="3.30.1490.20">
    <property type="entry name" value="ATP-grasp fold, A domain"/>
    <property type="match status" value="1"/>
</dbReference>
<keyword evidence="8 16" id="KW-0067">ATP-binding</keyword>
<dbReference type="InterPro" id="IPR013815">
    <property type="entry name" value="ATP_grasp_subdomain_1"/>
</dbReference>
<dbReference type="PIRSF" id="PIRSF039102">
    <property type="entry name" value="Ddl/VanB"/>
    <property type="match status" value="1"/>
</dbReference>
<dbReference type="Proteomes" id="UP000236654">
    <property type="component" value="Unassembled WGS sequence"/>
</dbReference>
<feature type="active site" evidence="14">
    <location>
        <position position="14"/>
    </location>
</feature>
<keyword evidence="6 13" id="KW-0436">Ligase</keyword>
<feature type="binding site" evidence="15">
    <location>
        <position position="274"/>
    </location>
    <ligand>
        <name>Mg(2+)</name>
        <dbReference type="ChEBI" id="CHEBI:18420"/>
        <label>1</label>
    </ligand>
</feature>
<evidence type="ECO:0000256" key="7">
    <source>
        <dbReference type="ARBA" id="ARBA00022741"/>
    </source>
</evidence>
<evidence type="ECO:0000313" key="19">
    <source>
        <dbReference type="Proteomes" id="UP000236654"/>
    </source>
</evidence>
<evidence type="ECO:0000256" key="9">
    <source>
        <dbReference type="ARBA" id="ARBA00022960"/>
    </source>
</evidence>
<organism evidence="18 19">
    <name type="scientific">Brumimicrobium salinarum</name>
    <dbReference type="NCBI Taxonomy" id="2058658"/>
    <lineage>
        <taxon>Bacteria</taxon>
        <taxon>Pseudomonadati</taxon>
        <taxon>Bacteroidota</taxon>
        <taxon>Flavobacteriia</taxon>
        <taxon>Flavobacteriales</taxon>
        <taxon>Crocinitomicaceae</taxon>
        <taxon>Brumimicrobium</taxon>
    </lineage>
</organism>
<dbReference type="GO" id="GO:0005524">
    <property type="term" value="F:ATP binding"/>
    <property type="evidence" value="ECO:0007669"/>
    <property type="project" value="UniProtKB-UniRule"/>
</dbReference>
<dbReference type="OrthoDB" id="9813261at2"/>
<evidence type="ECO:0000256" key="10">
    <source>
        <dbReference type="ARBA" id="ARBA00022984"/>
    </source>
</evidence>
<dbReference type="AlphaFoldDB" id="A0A2I0R5D1"/>
<dbReference type="InterPro" id="IPR011127">
    <property type="entry name" value="Dala_Dala_lig_N"/>
</dbReference>
<comment type="similarity">
    <text evidence="3 13">Belongs to the D-alanine--D-alanine ligase family.</text>
</comment>
<dbReference type="NCBIfam" id="TIGR01205">
    <property type="entry name" value="D_ala_D_alaTIGR"/>
    <property type="match status" value="1"/>
</dbReference>
<keyword evidence="5 13" id="KW-0963">Cytoplasm</keyword>
<evidence type="ECO:0000256" key="14">
    <source>
        <dbReference type="PIRSR" id="PIRSR039102-1"/>
    </source>
</evidence>
<sequence length="323" mass="36297">MINVGIFCGGYSSEFEISIKSANMILNHLPETEYNAFLVRVNEQGWFADYQGETAEVSPIDFSFTLKNGEKITIELAHVYIHGDPGENGKLQAYFEMKKLPFVNSSALSSELSFDKWFCNQFLRGFGIKVAESELLLKNESYDVKAIGEKLGFPLFVKPADSGSSYGISKVYKLEDLPKAIDEAFAEGNTVVCEAFLKGTEITCGVYRNDKGVVPLPCTEIVSESDFFDYDAKYLGKSQEITPARISDALTKEAQNLTVRIYQLLQMRSLGRVDFMIVDNELYVIEVNTTPGFSAESLVPKMLDYAGISIGDFWKEIYEFERR</sequence>
<keyword evidence="19" id="KW-1185">Reference proteome</keyword>
<keyword evidence="11 13" id="KW-0961">Cell wall biogenesis/degradation</keyword>
<evidence type="ECO:0000256" key="5">
    <source>
        <dbReference type="ARBA" id="ARBA00022490"/>
    </source>
</evidence>
<name>A0A2I0R5D1_9FLAO</name>
<evidence type="ECO:0000313" key="18">
    <source>
        <dbReference type="EMBL" id="PKR81791.1"/>
    </source>
</evidence>
<keyword evidence="15" id="KW-0460">Magnesium</keyword>
<feature type="domain" description="ATP-grasp" evidence="17">
    <location>
        <begin position="120"/>
        <end position="319"/>
    </location>
</feature>
<evidence type="ECO:0000256" key="2">
    <source>
        <dbReference type="ARBA" id="ARBA00004496"/>
    </source>
</evidence>
<dbReference type="InterPro" id="IPR016185">
    <property type="entry name" value="PreATP-grasp_dom_sf"/>
</dbReference>
<comment type="function">
    <text evidence="13">Cell wall formation.</text>
</comment>
<dbReference type="EC" id="6.3.2.4" evidence="4 13"/>
<comment type="catalytic activity">
    <reaction evidence="12 13">
        <text>2 D-alanine + ATP = D-alanyl-D-alanine + ADP + phosphate + H(+)</text>
        <dbReference type="Rhea" id="RHEA:11224"/>
        <dbReference type="ChEBI" id="CHEBI:15378"/>
        <dbReference type="ChEBI" id="CHEBI:30616"/>
        <dbReference type="ChEBI" id="CHEBI:43474"/>
        <dbReference type="ChEBI" id="CHEBI:57416"/>
        <dbReference type="ChEBI" id="CHEBI:57822"/>
        <dbReference type="ChEBI" id="CHEBI:456216"/>
        <dbReference type="EC" id="6.3.2.4"/>
    </reaction>
</comment>
<dbReference type="GO" id="GO:0008716">
    <property type="term" value="F:D-alanine-D-alanine ligase activity"/>
    <property type="evidence" value="ECO:0007669"/>
    <property type="project" value="UniProtKB-UniRule"/>
</dbReference>
<keyword evidence="9 13" id="KW-0133">Cell shape</keyword>
<evidence type="ECO:0000256" key="13">
    <source>
        <dbReference type="HAMAP-Rule" id="MF_00047"/>
    </source>
</evidence>
<feature type="binding site" evidence="15">
    <location>
        <position position="286"/>
    </location>
    <ligand>
        <name>Mg(2+)</name>
        <dbReference type="ChEBI" id="CHEBI:18420"/>
        <label>2</label>
    </ligand>
</feature>
<evidence type="ECO:0000259" key="17">
    <source>
        <dbReference type="PROSITE" id="PS50975"/>
    </source>
</evidence>
<dbReference type="HAMAP" id="MF_00047">
    <property type="entry name" value="Dala_Dala_lig"/>
    <property type="match status" value="1"/>
</dbReference>
<evidence type="ECO:0000256" key="11">
    <source>
        <dbReference type="ARBA" id="ARBA00023316"/>
    </source>
</evidence>
<dbReference type="UniPathway" id="UPA00219"/>